<dbReference type="EMBL" id="JAQQDB010000009">
    <property type="protein sequence ID" value="MFM0518036.1"/>
    <property type="molecule type" value="Genomic_DNA"/>
</dbReference>
<sequence length="68" mass="7543">MEQDEDKPITLRIYRLPGGRWGGRLFTGEDDIGELGAFQSTQEVEKAAAETGLYPELIEFDDPEGRGA</sequence>
<keyword evidence="2" id="KW-1185">Reference proteome</keyword>
<evidence type="ECO:0008006" key="3">
    <source>
        <dbReference type="Google" id="ProtNLM"/>
    </source>
</evidence>
<name>A0ABW9CJ11_9BURK</name>
<reference evidence="1 2" key="1">
    <citation type="journal article" date="2024" name="Chem. Sci.">
        <title>Discovery of megapolipeptins by genome mining of a Burkholderiales bacteria collection.</title>
        <authorList>
            <person name="Paulo B.S."/>
            <person name="Recchia M.J.J."/>
            <person name="Lee S."/>
            <person name="Fergusson C.H."/>
            <person name="Romanowski S.B."/>
            <person name="Hernandez A."/>
            <person name="Krull N."/>
            <person name="Liu D.Y."/>
            <person name="Cavanagh H."/>
            <person name="Bos A."/>
            <person name="Gray C.A."/>
            <person name="Murphy B.T."/>
            <person name="Linington R.G."/>
            <person name="Eustaquio A.S."/>
        </authorList>
    </citation>
    <scope>NUCLEOTIDE SEQUENCE [LARGE SCALE GENOMIC DNA]</scope>
    <source>
        <strain evidence="1 2">RL17-374-BIF-D</strain>
    </source>
</reference>
<evidence type="ECO:0000313" key="1">
    <source>
        <dbReference type="EMBL" id="MFM0518036.1"/>
    </source>
</evidence>
<protein>
    <recommendedName>
        <fullName evidence="3">DUF2188 domain-containing protein</fullName>
    </recommendedName>
</protein>
<comment type="caution">
    <text evidence="1">The sequence shown here is derived from an EMBL/GenBank/DDBJ whole genome shotgun (WGS) entry which is preliminary data.</text>
</comment>
<accession>A0ABW9CJ11</accession>
<gene>
    <name evidence="1" type="ORF">PQR08_11450</name>
</gene>
<dbReference type="RefSeq" id="WP_408161291.1">
    <property type="nucleotide sequence ID" value="NZ_JAQQDB010000009.1"/>
</dbReference>
<evidence type="ECO:0000313" key="2">
    <source>
        <dbReference type="Proteomes" id="UP001629462"/>
    </source>
</evidence>
<proteinExistence type="predicted"/>
<dbReference type="Proteomes" id="UP001629462">
    <property type="component" value="Unassembled WGS sequence"/>
</dbReference>
<organism evidence="1 2">
    <name type="scientific">Caballeronia jiangsuensis</name>
    <dbReference type="NCBI Taxonomy" id="1458357"/>
    <lineage>
        <taxon>Bacteria</taxon>
        <taxon>Pseudomonadati</taxon>
        <taxon>Pseudomonadota</taxon>
        <taxon>Betaproteobacteria</taxon>
        <taxon>Burkholderiales</taxon>
        <taxon>Burkholderiaceae</taxon>
        <taxon>Caballeronia</taxon>
    </lineage>
</organism>